<dbReference type="AlphaFoldDB" id="A0A5P8FQZ3"/>
<evidence type="ECO:0000313" key="1">
    <source>
        <dbReference type="EMBL" id="QFQ33109.1"/>
    </source>
</evidence>
<reference evidence="1" key="1">
    <citation type="submission" date="2019-09" db="EMBL/GenBank/DDBJ databases">
        <title>Enterotoxigenic potential and novel enterotoxin gene cluster (egc) type in different genomic backgrounds of Staphylococcus aureus strains isolated from raw milk.</title>
        <authorList>
            <person name="Fanelli F."/>
            <person name="Chieffi D."/>
            <person name="Cho G.-S."/>
            <person name="Schubert J."/>
            <person name="Blaiotta G."/>
            <person name="Franz C.M.A.P."/>
            <person name="Bania J."/>
            <person name="Fusco V."/>
        </authorList>
    </citation>
    <scope>NUCLEOTIDE SEQUENCE</scope>
    <source>
        <strain evidence="1">356P</strain>
    </source>
</reference>
<accession>A0A5P8FQZ3</accession>
<name>A0A5P8FQZ3_STAAU</name>
<organism evidence="1">
    <name type="scientific">Staphylococcus aureus</name>
    <dbReference type="NCBI Taxonomy" id="1280"/>
    <lineage>
        <taxon>Bacteria</taxon>
        <taxon>Bacillati</taxon>
        <taxon>Bacillota</taxon>
        <taxon>Bacilli</taxon>
        <taxon>Bacillales</taxon>
        <taxon>Staphylococcaceae</taxon>
        <taxon>Staphylococcus</taxon>
    </lineage>
</organism>
<sequence>MNELSKNDLVSLRFKIETPEYSSNRLYKLGKLPESVYNEETDENIEVTNEIIRPVYEVISNE</sequence>
<dbReference type="EMBL" id="MN450305">
    <property type="protein sequence ID" value="QFQ33109.1"/>
    <property type="molecule type" value="Genomic_DNA"/>
</dbReference>
<proteinExistence type="predicted"/>
<protein>
    <submittedName>
        <fullName evidence="1">Uncharacterized protein</fullName>
    </submittedName>
</protein>